<evidence type="ECO:0000256" key="10">
    <source>
        <dbReference type="SAM" id="Phobius"/>
    </source>
</evidence>
<feature type="transmembrane region" description="Helical" evidence="10">
    <location>
        <begin position="104"/>
        <end position="121"/>
    </location>
</feature>
<dbReference type="GO" id="GO:0005886">
    <property type="term" value="C:plasma membrane"/>
    <property type="evidence" value="ECO:0007669"/>
    <property type="project" value="UniProtKB-SubCell"/>
</dbReference>
<feature type="transmembrane region" description="Helical" evidence="10">
    <location>
        <begin position="159"/>
        <end position="180"/>
    </location>
</feature>
<organism evidence="11 12">
    <name type="scientific">Rhodoplanes serenus</name>
    <dbReference type="NCBI Taxonomy" id="200615"/>
    <lineage>
        <taxon>Bacteria</taxon>
        <taxon>Pseudomonadati</taxon>
        <taxon>Pseudomonadota</taxon>
        <taxon>Alphaproteobacteria</taxon>
        <taxon>Hyphomicrobiales</taxon>
        <taxon>Nitrobacteraceae</taxon>
        <taxon>Rhodoplanes</taxon>
    </lineage>
</organism>
<dbReference type="Proteomes" id="UP000438991">
    <property type="component" value="Unassembled WGS sequence"/>
</dbReference>
<accession>A0A327K9H0</accession>
<dbReference type="GO" id="GO:0000155">
    <property type="term" value="F:phosphorelay sensor kinase activity"/>
    <property type="evidence" value="ECO:0007669"/>
    <property type="project" value="InterPro"/>
</dbReference>
<keyword evidence="10" id="KW-0812">Transmembrane</keyword>
<dbReference type="InterPro" id="IPR005467">
    <property type="entry name" value="His_kinase_dom"/>
</dbReference>
<dbReference type="Pfam" id="PF00512">
    <property type="entry name" value="HisKA"/>
    <property type="match status" value="1"/>
</dbReference>
<dbReference type="SMART" id="SM00388">
    <property type="entry name" value="HisKA"/>
    <property type="match status" value="1"/>
</dbReference>
<dbReference type="PANTHER" id="PTHR44936">
    <property type="entry name" value="SENSOR PROTEIN CREC"/>
    <property type="match status" value="1"/>
</dbReference>
<dbReference type="InterPro" id="IPR050980">
    <property type="entry name" value="2C_sensor_his_kinase"/>
</dbReference>
<dbReference type="InterPro" id="IPR036097">
    <property type="entry name" value="HisK_dim/P_sf"/>
</dbReference>
<keyword evidence="5" id="KW-0808">Transferase</keyword>
<feature type="region of interest" description="Disordered" evidence="9">
    <location>
        <begin position="431"/>
        <end position="467"/>
    </location>
</feature>
<evidence type="ECO:0000256" key="2">
    <source>
        <dbReference type="ARBA" id="ARBA00004651"/>
    </source>
</evidence>
<dbReference type="AlphaFoldDB" id="A0A327K9H0"/>
<dbReference type="RefSeq" id="WP_111385146.1">
    <property type="nucleotide sequence ID" value="NZ_NPEW01000078.1"/>
</dbReference>
<evidence type="ECO:0000256" key="8">
    <source>
        <dbReference type="ARBA" id="ARBA00022840"/>
    </source>
</evidence>
<dbReference type="NCBIfam" id="NF033792">
    <property type="entry name" value="ActS_PrrB_HisK"/>
    <property type="match status" value="1"/>
</dbReference>
<evidence type="ECO:0000256" key="3">
    <source>
        <dbReference type="ARBA" id="ARBA00012438"/>
    </source>
</evidence>
<keyword evidence="4" id="KW-1003">Cell membrane</keyword>
<evidence type="ECO:0000256" key="1">
    <source>
        <dbReference type="ARBA" id="ARBA00000085"/>
    </source>
</evidence>
<feature type="transmembrane region" description="Helical" evidence="10">
    <location>
        <begin position="24"/>
        <end position="41"/>
    </location>
</feature>
<dbReference type="SUPFAM" id="SSF55874">
    <property type="entry name" value="ATPase domain of HSP90 chaperone/DNA topoisomerase II/histidine kinase"/>
    <property type="match status" value="1"/>
</dbReference>
<dbReference type="CDD" id="cd00082">
    <property type="entry name" value="HisKA"/>
    <property type="match status" value="1"/>
</dbReference>
<dbReference type="InterPro" id="IPR003661">
    <property type="entry name" value="HisK_dim/P_dom"/>
</dbReference>
<dbReference type="GO" id="GO:0005524">
    <property type="term" value="F:ATP binding"/>
    <property type="evidence" value="ECO:0007669"/>
    <property type="project" value="UniProtKB-KW"/>
</dbReference>
<dbReference type="SMART" id="SM00387">
    <property type="entry name" value="HATPase_c"/>
    <property type="match status" value="1"/>
</dbReference>
<dbReference type="Gene3D" id="1.10.287.130">
    <property type="match status" value="1"/>
</dbReference>
<dbReference type="EC" id="2.7.13.3" evidence="3"/>
<name>A0A327K9H0_9BRAD</name>
<evidence type="ECO:0000256" key="4">
    <source>
        <dbReference type="ARBA" id="ARBA00022475"/>
    </source>
</evidence>
<protein>
    <recommendedName>
        <fullName evidence="3">histidine kinase</fullName>
        <ecNumber evidence="3">2.7.13.3</ecNumber>
    </recommendedName>
</protein>
<feature type="transmembrane region" description="Helical" evidence="10">
    <location>
        <begin position="80"/>
        <end position="98"/>
    </location>
</feature>
<proteinExistence type="predicted"/>
<feature type="compositionally biased region" description="Low complexity" evidence="9">
    <location>
        <begin position="449"/>
        <end position="467"/>
    </location>
</feature>
<evidence type="ECO:0000256" key="7">
    <source>
        <dbReference type="ARBA" id="ARBA00022777"/>
    </source>
</evidence>
<feature type="transmembrane region" description="Helical" evidence="10">
    <location>
        <begin position="47"/>
        <end position="68"/>
    </location>
</feature>
<dbReference type="PANTHER" id="PTHR44936:SF10">
    <property type="entry name" value="SENSOR PROTEIN RSTB"/>
    <property type="match status" value="1"/>
</dbReference>
<sequence length="467" mass="50657">MPTTIIDPDDDSARRVRLDTLVRLRWIAVFGQLAAVLIVHDSLVSEVLFWVGFAVVVLYGSLNVYLLWRYRGDVRLGADGVALLLGIDIAELAILLFLTGGLQNPFALLFIGPVLISASVLSARLTLVLGMLAISCATLLMFVYFPLPWPGEGTFELPWIYVFGVWLAIALAIGYISVYASQITEESRKLTQALAATELVLAREQHLSQLDGLAAAAAHELGTPLATILLVAKELERELDPGSPILDDIRLLRQQAQRCREILGKLSEFPEPGEMFARMPISALVEDVVAPHRTGEAAIDVVMPSEGGPEPVGARNPAILYGLGNLVENAADFARERVEVAVSWNADSVWIMISDDGPGFPPEIMDRLGKPYVTSRRGRRKGEDSPGLGLGFFIAKTLLERSGARLSLQNRKFPQRGAIIRIHWERADFERPPEPLWGAGEADDDDLDAAPGAAAPSGVTAAASRGS</sequence>
<dbReference type="EMBL" id="WNKV01000017">
    <property type="protein sequence ID" value="MTW18452.1"/>
    <property type="molecule type" value="Genomic_DNA"/>
</dbReference>
<comment type="catalytic activity">
    <reaction evidence="1">
        <text>ATP + protein L-histidine = ADP + protein N-phospho-L-histidine.</text>
        <dbReference type="EC" id="2.7.13.3"/>
    </reaction>
</comment>
<evidence type="ECO:0000256" key="9">
    <source>
        <dbReference type="SAM" id="MobiDB-lite"/>
    </source>
</evidence>
<feature type="transmembrane region" description="Helical" evidence="10">
    <location>
        <begin position="128"/>
        <end position="147"/>
    </location>
</feature>
<dbReference type="InterPro" id="IPR036890">
    <property type="entry name" value="HATPase_C_sf"/>
</dbReference>
<comment type="subcellular location">
    <subcellularLocation>
        <location evidence="2">Cell membrane</location>
        <topology evidence="2">Multi-pass membrane protein</topology>
    </subcellularLocation>
</comment>
<keyword evidence="10" id="KW-1133">Transmembrane helix</keyword>
<evidence type="ECO:0000256" key="6">
    <source>
        <dbReference type="ARBA" id="ARBA00022741"/>
    </source>
</evidence>
<dbReference type="Pfam" id="PF02518">
    <property type="entry name" value="HATPase_c"/>
    <property type="match status" value="1"/>
</dbReference>
<keyword evidence="6" id="KW-0547">Nucleotide-binding</keyword>
<dbReference type="PROSITE" id="PS50109">
    <property type="entry name" value="HIS_KIN"/>
    <property type="match status" value="1"/>
</dbReference>
<reference evidence="11 12" key="1">
    <citation type="submission" date="2019-11" db="EMBL/GenBank/DDBJ databases">
        <title>Whole-genome sequence of Rhodoplanes serenus DSM 18633, type strain.</title>
        <authorList>
            <person name="Kyndt J.A."/>
            <person name="Meyer T.E."/>
        </authorList>
    </citation>
    <scope>NUCLEOTIDE SEQUENCE [LARGE SCALE GENOMIC DNA]</scope>
    <source>
        <strain evidence="11 12">DSM 18633</strain>
    </source>
</reference>
<dbReference type="SUPFAM" id="SSF47384">
    <property type="entry name" value="Homodimeric domain of signal transducing histidine kinase"/>
    <property type="match status" value="1"/>
</dbReference>
<evidence type="ECO:0000313" key="11">
    <source>
        <dbReference type="EMBL" id="MTW18452.1"/>
    </source>
</evidence>
<gene>
    <name evidence="11" type="ORF">GJ689_19820</name>
</gene>
<comment type="caution">
    <text evidence="11">The sequence shown here is derived from an EMBL/GenBank/DDBJ whole genome shotgun (WGS) entry which is preliminary data.</text>
</comment>
<dbReference type="InterPro" id="IPR047770">
    <property type="entry name" value="RegB"/>
</dbReference>
<evidence type="ECO:0000256" key="5">
    <source>
        <dbReference type="ARBA" id="ARBA00022679"/>
    </source>
</evidence>
<dbReference type="Gene3D" id="3.30.565.10">
    <property type="entry name" value="Histidine kinase-like ATPase, C-terminal domain"/>
    <property type="match status" value="1"/>
</dbReference>
<keyword evidence="10" id="KW-0472">Membrane</keyword>
<keyword evidence="7 11" id="KW-0418">Kinase</keyword>
<evidence type="ECO:0000313" key="12">
    <source>
        <dbReference type="Proteomes" id="UP000438991"/>
    </source>
</evidence>
<dbReference type="InterPro" id="IPR003594">
    <property type="entry name" value="HATPase_dom"/>
</dbReference>
<keyword evidence="8" id="KW-0067">ATP-binding</keyword>